<organism evidence="2 3">
    <name type="scientific">Gadus morhua</name>
    <name type="common">Atlantic cod</name>
    <dbReference type="NCBI Taxonomy" id="8049"/>
    <lineage>
        <taxon>Eukaryota</taxon>
        <taxon>Metazoa</taxon>
        <taxon>Chordata</taxon>
        <taxon>Craniata</taxon>
        <taxon>Vertebrata</taxon>
        <taxon>Euteleostomi</taxon>
        <taxon>Actinopterygii</taxon>
        <taxon>Neopterygii</taxon>
        <taxon>Teleostei</taxon>
        <taxon>Neoteleostei</taxon>
        <taxon>Acanthomorphata</taxon>
        <taxon>Zeiogadaria</taxon>
        <taxon>Gadariae</taxon>
        <taxon>Gadiformes</taxon>
        <taxon>Gadoidei</taxon>
        <taxon>Gadidae</taxon>
        <taxon>Gadus</taxon>
    </lineage>
</organism>
<reference evidence="2" key="1">
    <citation type="submission" date="2025-08" db="UniProtKB">
        <authorList>
            <consortium name="Ensembl"/>
        </authorList>
    </citation>
    <scope>IDENTIFICATION</scope>
</reference>
<keyword evidence="3" id="KW-1185">Reference proteome</keyword>
<dbReference type="InterPro" id="IPR039996">
    <property type="entry name" value="Shieldin_RINN1"/>
</dbReference>
<dbReference type="GO" id="GO:2001034">
    <property type="term" value="P:positive regulation of double-strand break repair via nonhomologous end joining"/>
    <property type="evidence" value="ECO:0007669"/>
    <property type="project" value="TreeGrafter"/>
</dbReference>
<protein>
    <submittedName>
        <fullName evidence="2">Zgc:101664</fullName>
    </submittedName>
</protein>
<evidence type="ECO:0000313" key="2">
    <source>
        <dbReference type="Ensembl" id="ENSGMOP00000003495.2"/>
    </source>
</evidence>
<dbReference type="GeneTree" id="ENSGT00530000065159"/>
<reference evidence="2" key="2">
    <citation type="submission" date="2025-09" db="UniProtKB">
        <authorList>
            <consortium name="Ensembl"/>
        </authorList>
    </citation>
    <scope>IDENTIFICATION</scope>
</reference>
<dbReference type="PANTHER" id="PTHR41404">
    <property type="entry name" value="SHIELDIN COMPLEX SUBUNIT 3"/>
    <property type="match status" value="1"/>
</dbReference>
<evidence type="ECO:0000313" key="3">
    <source>
        <dbReference type="Proteomes" id="UP000694546"/>
    </source>
</evidence>
<dbReference type="AlphaFoldDB" id="A0A8C4YYL9"/>
<dbReference type="OMA" id="DVVLHYQ"/>
<name>A0A8C4YYL9_GADMO</name>
<dbReference type="Ensembl" id="ENSGMOT00000003598.2">
    <property type="protein sequence ID" value="ENSGMOP00000003495.2"/>
    <property type="gene ID" value="ENSGMOG00000003300.2"/>
</dbReference>
<dbReference type="GO" id="GO:0045830">
    <property type="term" value="P:positive regulation of isotype switching"/>
    <property type="evidence" value="ECO:0007669"/>
    <property type="project" value="TreeGrafter"/>
</dbReference>
<accession>A0A8C4YYL9</accession>
<dbReference type="PANTHER" id="PTHR41404:SF1">
    <property type="entry name" value="SHIELDIN COMPLEX SUBUNIT 3"/>
    <property type="match status" value="1"/>
</dbReference>
<proteinExistence type="predicted"/>
<dbReference type="Proteomes" id="UP000694546">
    <property type="component" value="Chromosome 6"/>
</dbReference>
<dbReference type="GO" id="GO:2000042">
    <property type="term" value="P:negative regulation of double-strand break repair via homologous recombination"/>
    <property type="evidence" value="ECO:0007669"/>
    <property type="project" value="TreeGrafter"/>
</dbReference>
<evidence type="ECO:0000256" key="1">
    <source>
        <dbReference type="SAM" id="MobiDB-lite"/>
    </source>
</evidence>
<sequence length="203" mass="22987">MEDVVLHYKPADAGQLSSLIWRTETALEPFLCRVLPTFTPWFPSTSDRLLPIRPSKPAPTRARPPPEKRTQKPVSGPHIRDGAVKRSWSVVAHHRLPLRSTPCLSKPFLKTVIRHGLHLQQRARWVLGQHNLGSAGDMEQLNRSIKRSSLPTCNANIQREQRQIWVFCDVLYSEHVGKHLKEELALSGQITLSVPKLGNILTL</sequence>
<feature type="region of interest" description="Disordered" evidence="1">
    <location>
        <begin position="49"/>
        <end position="80"/>
    </location>
</feature>